<dbReference type="HOGENOM" id="CLU_2443829_0_0_1"/>
<gene>
    <name evidence="1" type="ORF">ARALYDRAFT_893982</name>
</gene>
<dbReference type="EMBL" id="GL348714">
    <property type="protein sequence ID" value="EFH64614.1"/>
    <property type="molecule type" value="Genomic_DNA"/>
</dbReference>
<accession>D7KRD3</accession>
<sequence length="90" mass="10988">MEARFFFFSWNQENWVFYPSIYIYSLDPNWNSFFFDIKIRLYRSGKQKKMLSEFSLDTTCYFFHSFLSGSVVVLQTLPRIWTNPFLHTNV</sequence>
<dbReference type="Gramene" id="scaffold_201056.1">
    <property type="protein sequence ID" value="scaffold_201056.1"/>
    <property type="gene ID" value="scaffold_201056.1"/>
</dbReference>
<keyword evidence="2" id="KW-1185">Reference proteome</keyword>
<evidence type="ECO:0000313" key="2">
    <source>
        <dbReference type="Proteomes" id="UP000008694"/>
    </source>
</evidence>
<dbReference type="Proteomes" id="UP000008694">
    <property type="component" value="Unassembled WGS sequence"/>
</dbReference>
<proteinExistence type="predicted"/>
<organism evidence="2">
    <name type="scientific">Arabidopsis lyrata subsp. lyrata</name>
    <name type="common">Lyre-leaved rock-cress</name>
    <dbReference type="NCBI Taxonomy" id="81972"/>
    <lineage>
        <taxon>Eukaryota</taxon>
        <taxon>Viridiplantae</taxon>
        <taxon>Streptophyta</taxon>
        <taxon>Embryophyta</taxon>
        <taxon>Tracheophyta</taxon>
        <taxon>Spermatophyta</taxon>
        <taxon>Magnoliopsida</taxon>
        <taxon>eudicotyledons</taxon>
        <taxon>Gunneridae</taxon>
        <taxon>Pentapetalae</taxon>
        <taxon>rosids</taxon>
        <taxon>malvids</taxon>
        <taxon>Brassicales</taxon>
        <taxon>Brassicaceae</taxon>
        <taxon>Camelineae</taxon>
        <taxon>Arabidopsis</taxon>
    </lineage>
</organism>
<dbReference type="AlphaFoldDB" id="D7KRD3"/>
<name>D7KRD3_ARALL</name>
<reference evidence="2" key="1">
    <citation type="journal article" date="2011" name="Nat. Genet.">
        <title>The Arabidopsis lyrata genome sequence and the basis of rapid genome size change.</title>
        <authorList>
            <person name="Hu T.T."/>
            <person name="Pattyn P."/>
            <person name="Bakker E.G."/>
            <person name="Cao J."/>
            <person name="Cheng J.-F."/>
            <person name="Clark R.M."/>
            <person name="Fahlgren N."/>
            <person name="Fawcett J.A."/>
            <person name="Grimwood J."/>
            <person name="Gundlach H."/>
            <person name="Haberer G."/>
            <person name="Hollister J.D."/>
            <person name="Ossowski S."/>
            <person name="Ottilar R.P."/>
            <person name="Salamov A.A."/>
            <person name="Schneeberger K."/>
            <person name="Spannagl M."/>
            <person name="Wang X."/>
            <person name="Yang L."/>
            <person name="Nasrallah M.E."/>
            <person name="Bergelson J."/>
            <person name="Carrington J.C."/>
            <person name="Gaut B.S."/>
            <person name="Schmutz J."/>
            <person name="Mayer K.F.X."/>
            <person name="Van de Peer Y."/>
            <person name="Grigoriev I.V."/>
            <person name="Nordborg M."/>
            <person name="Weigel D."/>
            <person name="Guo Y.-L."/>
        </authorList>
    </citation>
    <scope>NUCLEOTIDE SEQUENCE [LARGE SCALE GENOMIC DNA]</scope>
    <source>
        <strain evidence="2">cv. MN47</strain>
    </source>
</reference>
<protein>
    <submittedName>
        <fullName evidence="1">Expressed protein</fullName>
    </submittedName>
</protein>
<evidence type="ECO:0000313" key="1">
    <source>
        <dbReference type="EMBL" id="EFH64614.1"/>
    </source>
</evidence>